<gene>
    <name evidence="3" type="ORF">FXF47_02170</name>
</gene>
<proteinExistence type="predicted"/>
<dbReference type="InterPro" id="IPR029050">
    <property type="entry name" value="Immunoprotect_excell_Ig-like"/>
</dbReference>
<organism evidence="3 4">
    <name type="scientific">Candidatus Mcinerneyibacterium aminivorans</name>
    <dbReference type="NCBI Taxonomy" id="2703815"/>
    <lineage>
        <taxon>Bacteria</taxon>
        <taxon>Candidatus Macinerneyibacteriota</taxon>
        <taxon>Candidatus Mcinerneyibacteria</taxon>
        <taxon>Candidatus Mcinerneyibacteriales</taxon>
        <taxon>Candidatus Mcinerneyibacteriaceae</taxon>
        <taxon>Candidatus Mcinerneyibacterium</taxon>
    </lineage>
</organism>
<protein>
    <submittedName>
        <fullName evidence="3">DUF4352 domain-containing protein</fullName>
    </submittedName>
</protein>
<dbReference type="Proteomes" id="UP000324143">
    <property type="component" value="Unassembled WGS sequence"/>
</dbReference>
<feature type="domain" description="DUF4352" evidence="2">
    <location>
        <begin position="59"/>
        <end position="128"/>
    </location>
</feature>
<keyword evidence="4" id="KW-1185">Reference proteome</keyword>
<keyword evidence="1" id="KW-0732">Signal</keyword>
<sequence length="160" mass="17873">MKKLFLVLTILFLILFIMVGCAQKDLRLIKDFYPSTIDTPKEVNVVPSFPNSMEKGAVENVLSIKLDIKNNSRETITIDPSKIYLMVGTEMHATLPAQSVLSSAGVSEHSLKKETLRPGDSTEGIIYFPKTSVSKIKEENVFNLNVDLKEGKKIVVVFQK</sequence>
<dbReference type="PROSITE" id="PS51257">
    <property type="entry name" value="PROKAR_LIPOPROTEIN"/>
    <property type="match status" value="1"/>
</dbReference>
<dbReference type="Gene3D" id="2.60.40.1240">
    <property type="match status" value="1"/>
</dbReference>
<name>A0A5D0MFK5_9BACT</name>
<evidence type="ECO:0000313" key="4">
    <source>
        <dbReference type="Proteomes" id="UP000324143"/>
    </source>
</evidence>
<evidence type="ECO:0000259" key="2">
    <source>
        <dbReference type="Pfam" id="PF11611"/>
    </source>
</evidence>
<dbReference type="Pfam" id="PF11611">
    <property type="entry name" value="DUF4352"/>
    <property type="match status" value="1"/>
</dbReference>
<dbReference type="InterPro" id="IPR029051">
    <property type="entry name" value="DUF4352"/>
</dbReference>
<dbReference type="AlphaFoldDB" id="A0A5D0MFK5"/>
<reference evidence="3" key="1">
    <citation type="submission" date="2019-08" db="EMBL/GenBank/DDBJ databases">
        <title>Genomic characterization of a novel candidate phylum (ARYD3) from a high temperature, high salinity tertiary oil reservoir in north central Oklahoma, USA.</title>
        <authorList>
            <person name="Youssef N.H."/>
            <person name="Yadav A."/>
            <person name="Elshahed M.S."/>
        </authorList>
    </citation>
    <scope>NUCLEOTIDE SEQUENCE [LARGE SCALE GENOMIC DNA]</scope>
    <source>
        <strain evidence="3">ARYD3</strain>
    </source>
</reference>
<accession>A0A5D0MFK5</accession>
<evidence type="ECO:0000313" key="3">
    <source>
        <dbReference type="EMBL" id="TYB31816.1"/>
    </source>
</evidence>
<dbReference type="EMBL" id="VSIX01000028">
    <property type="protein sequence ID" value="TYB31816.1"/>
    <property type="molecule type" value="Genomic_DNA"/>
</dbReference>
<comment type="caution">
    <text evidence="3">The sequence shown here is derived from an EMBL/GenBank/DDBJ whole genome shotgun (WGS) entry which is preliminary data.</text>
</comment>
<evidence type="ECO:0000256" key="1">
    <source>
        <dbReference type="ARBA" id="ARBA00022729"/>
    </source>
</evidence>